<accession>A0ABQ5H416</accession>
<gene>
    <name evidence="2" type="ORF">Tco_1056903</name>
</gene>
<reference evidence="2" key="1">
    <citation type="journal article" date="2022" name="Int. J. Mol. Sci.">
        <title>Draft Genome of Tanacetum Coccineum: Genomic Comparison of Closely Related Tanacetum-Family Plants.</title>
        <authorList>
            <person name="Yamashiro T."/>
            <person name="Shiraishi A."/>
            <person name="Nakayama K."/>
            <person name="Satake H."/>
        </authorList>
    </citation>
    <scope>NUCLEOTIDE SEQUENCE</scope>
</reference>
<keyword evidence="3" id="KW-1185">Reference proteome</keyword>
<comment type="caution">
    <text evidence="2">The sequence shown here is derived from an EMBL/GenBank/DDBJ whole genome shotgun (WGS) entry which is preliminary data.</text>
</comment>
<proteinExistence type="predicted"/>
<name>A0ABQ5H416_9ASTR</name>
<feature type="transmembrane region" description="Helical" evidence="1">
    <location>
        <begin position="183"/>
        <end position="210"/>
    </location>
</feature>
<keyword evidence="1" id="KW-1133">Transmembrane helix</keyword>
<dbReference type="EMBL" id="BQNB010019179">
    <property type="protein sequence ID" value="GJT82561.1"/>
    <property type="molecule type" value="Genomic_DNA"/>
</dbReference>
<evidence type="ECO:0000256" key="1">
    <source>
        <dbReference type="SAM" id="Phobius"/>
    </source>
</evidence>
<sequence length="214" mass="24016">MKCLGKSKLVRVLVRKSTSLVGAVRRPGMDSYDTGGTTSLSQHSIRSLSRTENNKILCQLHSGRWQNFLLFRNGPELTSPMSKKIVLNQKVLLRVYDILALSASAKAFSSKAGVLRIPQTHVWICQISQEISQKRTRERMSDQEAKDLKSRSQRNHASAFYNIDSYWKWMAMSSMRFRAVGQLIGASGICLAYLIVSVSIKFALLVLVSYSVSP</sequence>
<dbReference type="Proteomes" id="UP001151760">
    <property type="component" value="Unassembled WGS sequence"/>
</dbReference>
<evidence type="ECO:0000313" key="2">
    <source>
        <dbReference type="EMBL" id="GJT82561.1"/>
    </source>
</evidence>
<reference evidence="2" key="2">
    <citation type="submission" date="2022-01" db="EMBL/GenBank/DDBJ databases">
        <authorList>
            <person name="Yamashiro T."/>
            <person name="Shiraishi A."/>
            <person name="Satake H."/>
            <person name="Nakayama K."/>
        </authorList>
    </citation>
    <scope>NUCLEOTIDE SEQUENCE</scope>
</reference>
<evidence type="ECO:0000313" key="3">
    <source>
        <dbReference type="Proteomes" id="UP001151760"/>
    </source>
</evidence>
<keyword evidence="1" id="KW-0812">Transmembrane</keyword>
<protein>
    <submittedName>
        <fullName evidence="2">Uncharacterized protein</fullName>
    </submittedName>
</protein>
<organism evidence="2 3">
    <name type="scientific">Tanacetum coccineum</name>
    <dbReference type="NCBI Taxonomy" id="301880"/>
    <lineage>
        <taxon>Eukaryota</taxon>
        <taxon>Viridiplantae</taxon>
        <taxon>Streptophyta</taxon>
        <taxon>Embryophyta</taxon>
        <taxon>Tracheophyta</taxon>
        <taxon>Spermatophyta</taxon>
        <taxon>Magnoliopsida</taxon>
        <taxon>eudicotyledons</taxon>
        <taxon>Gunneridae</taxon>
        <taxon>Pentapetalae</taxon>
        <taxon>asterids</taxon>
        <taxon>campanulids</taxon>
        <taxon>Asterales</taxon>
        <taxon>Asteraceae</taxon>
        <taxon>Asteroideae</taxon>
        <taxon>Anthemideae</taxon>
        <taxon>Anthemidinae</taxon>
        <taxon>Tanacetum</taxon>
    </lineage>
</organism>
<keyword evidence="1" id="KW-0472">Membrane</keyword>